<keyword evidence="1" id="KW-1133">Transmembrane helix</keyword>
<sequence>MRAQDASKFKLLATAFNIGFQRRVSNNMFKMLTVGLYFVHLFYINLTTVEYVTIQSLHYLFLKYLINCWSINFCYISQNSQLRL</sequence>
<evidence type="ECO:0000313" key="3">
    <source>
        <dbReference type="Proteomes" id="UP000059680"/>
    </source>
</evidence>
<keyword evidence="1" id="KW-0812">Transmembrane</keyword>
<reference evidence="2 3" key="3">
    <citation type="journal article" date="2013" name="Rice">
        <title>Improvement of the Oryza sativa Nipponbare reference genome using next generation sequence and optical map data.</title>
        <authorList>
            <person name="Kawahara Y."/>
            <person name="de la Bastide M."/>
            <person name="Hamilton J.P."/>
            <person name="Kanamori H."/>
            <person name="McCombie W.R."/>
            <person name="Ouyang S."/>
            <person name="Schwartz D.C."/>
            <person name="Tanaka T."/>
            <person name="Wu J."/>
            <person name="Zhou S."/>
            <person name="Childs K.L."/>
            <person name="Davidson R.M."/>
            <person name="Lin H."/>
            <person name="Quesada-Ocampo L."/>
            <person name="Vaillancourt B."/>
            <person name="Sakai H."/>
            <person name="Lee S.S."/>
            <person name="Kim J."/>
            <person name="Numa H."/>
            <person name="Itoh T."/>
            <person name="Buell C.R."/>
            <person name="Matsumoto T."/>
        </authorList>
    </citation>
    <scope>NUCLEOTIDE SEQUENCE [LARGE SCALE GENOMIC DNA]</scope>
    <source>
        <strain evidence="3">cv. Nipponbare</strain>
    </source>
</reference>
<organism evidence="2 3">
    <name type="scientific">Oryza sativa subsp. japonica</name>
    <name type="common">Rice</name>
    <dbReference type="NCBI Taxonomy" id="39947"/>
    <lineage>
        <taxon>Eukaryota</taxon>
        <taxon>Viridiplantae</taxon>
        <taxon>Streptophyta</taxon>
        <taxon>Embryophyta</taxon>
        <taxon>Tracheophyta</taxon>
        <taxon>Spermatophyta</taxon>
        <taxon>Magnoliopsida</taxon>
        <taxon>Liliopsida</taxon>
        <taxon>Poales</taxon>
        <taxon>Poaceae</taxon>
        <taxon>BOP clade</taxon>
        <taxon>Oryzoideae</taxon>
        <taxon>Oryzeae</taxon>
        <taxon>Oryzinae</taxon>
        <taxon>Oryza</taxon>
        <taxon>Oryza sativa</taxon>
    </lineage>
</organism>
<dbReference type="InParanoid" id="A0A0P0WNJ7"/>
<dbReference type="AlphaFoldDB" id="A0A0P0WNJ7"/>
<keyword evidence="1" id="KW-0472">Membrane</keyword>
<dbReference type="Gramene" id="Os05t0475625-00">
    <property type="protein sequence ID" value="Os05t0475625-00"/>
    <property type="gene ID" value="Os05g0475625"/>
</dbReference>
<keyword evidence="3" id="KW-1185">Reference proteome</keyword>
<feature type="transmembrane region" description="Helical" evidence="1">
    <location>
        <begin position="28"/>
        <end position="46"/>
    </location>
</feature>
<name>A0A0P0WNJ7_ORYSJ</name>
<reference evidence="3" key="1">
    <citation type="journal article" date="2005" name="Nature">
        <title>The map-based sequence of the rice genome.</title>
        <authorList>
            <consortium name="International rice genome sequencing project (IRGSP)"/>
            <person name="Matsumoto T."/>
            <person name="Wu J."/>
            <person name="Kanamori H."/>
            <person name="Katayose Y."/>
            <person name="Fujisawa M."/>
            <person name="Namiki N."/>
            <person name="Mizuno H."/>
            <person name="Yamamoto K."/>
            <person name="Antonio B.A."/>
            <person name="Baba T."/>
            <person name="Sakata K."/>
            <person name="Nagamura Y."/>
            <person name="Aoki H."/>
            <person name="Arikawa K."/>
            <person name="Arita K."/>
            <person name="Bito T."/>
            <person name="Chiden Y."/>
            <person name="Fujitsuka N."/>
            <person name="Fukunaka R."/>
            <person name="Hamada M."/>
            <person name="Harada C."/>
            <person name="Hayashi A."/>
            <person name="Hijishita S."/>
            <person name="Honda M."/>
            <person name="Hosokawa S."/>
            <person name="Ichikawa Y."/>
            <person name="Idonuma A."/>
            <person name="Iijima M."/>
            <person name="Ikeda M."/>
            <person name="Ikeno M."/>
            <person name="Ito K."/>
            <person name="Ito S."/>
            <person name="Ito T."/>
            <person name="Ito Y."/>
            <person name="Ito Y."/>
            <person name="Iwabuchi A."/>
            <person name="Kamiya K."/>
            <person name="Karasawa W."/>
            <person name="Kurita K."/>
            <person name="Katagiri S."/>
            <person name="Kikuta A."/>
            <person name="Kobayashi H."/>
            <person name="Kobayashi N."/>
            <person name="Machita K."/>
            <person name="Maehara T."/>
            <person name="Masukawa M."/>
            <person name="Mizubayashi T."/>
            <person name="Mukai Y."/>
            <person name="Nagasaki H."/>
            <person name="Nagata Y."/>
            <person name="Naito S."/>
            <person name="Nakashima M."/>
            <person name="Nakama Y."/>
            <person name="Nakamichi Y."/>
            <person name="Nakamura M."/>
            <person name="Meguro A."/>
            <person name="Negishi M."/>
            <person name="Ohta I."/>
            <person name="Ohta T."/>
            <person name="Okamoto M."/>
            <person name="Ono N."/>
            <person name="Saji S."/>
            <person name="Sakaguchi M."/>
            <person name="Sakai K."/>
            <person name="Shibata M."/>
            <person name="Shimokawa T."/>
            <person name="Song J."/>
            <person name="Takazaki Y."/>
            <person name="Terasawa K."/>
            <person name="Tsugane M."/>
            <person name="Tsuji K."/>
            <person name="Ueda S."/>
            <person name="Waki K."/>
            <person name="Yamagata H."/>
            <person name="Yamamoto M."/>
            <person name="Yamamoto S."/>
            <person name="Yamane H."/>
            <person name="Yoshiki S."/>
            <person name="Yoshihara R."/>
            <person name="Yukawa K."/>
            <person name="Zhong H."/>
            <person name="Yano M."/>
            <person name="Yuan Q."/>
            <person name="Ouyang S."/>
            <person name="Liu J."/>
            <person name="Jones K.M."/>
            <person name="Gansberger K."/>
            <person name="Moffat K."/>
            <person name="Hill J."/>
            <person name="Bera J."/>
            <person name="Fadrosh D."/>
            <person name="Jin S."/>
            <person name="Johri S."/>
            <person name="Kim M."/>
            <person name="Overton L."/>
            <person name="Reardon M."/>
            <person name="Tsitrin T."/>
            <person name="Vuong H."/>
            <person name="Weaver B."/>
            <person name="Ciecko A."/>
            <person name="Tallon L."/>
            <person name="Jackson J."/>
            <person name="Pai G."/>
            <person name="Aken S.V."/>
            <person name="Utterback T."/>
            <person name="Reidmuller S."/>
            <person name="Feldblyum T."/>
            <person name="Hsiao J."/>
            <person name="Zismann V."/>
            <person name="Iobst S."/>
            <person name="de Vazeille A.R."/>
            <person name="Buell C.R."/>
            <person name="Ying K."/>
            <person name="Li Y."/>
            <person name="Lu T."/>
            <person name="Huang Y."/>
            <person name="Zhao Q."/>
            <person name="Feng Q."/>
            <person name="Zhang L."/>
            <person name="Zhu J."/>
            <person name="Weng Q."/>
            <person name="Mu J."/>
            <person name="Lu Y."/>
            <person name="Fan D."/>
            <person name="Liu Y."/>
            <person name="Guan J."/>
            <person name="Zhang Y."/>
            <person name="Yu S."/>
            <person name="Liu X."/>
            <person name="Zhang Y."/>
            <person name="Hong G."/>
            <person name="Han B."/>
            <person name="Choisne N."/>
            <person name="Demange N."/>
            <person name="Orjeda G."/>
            <person name="Samain S."/>
            <person name="Cattolico L."/>
            <person name="Pelletier E."/>
            <person name="Couloux A."/>
            <person name="Segurens B."/>
            <person name="Wincker P."/>
            <person name="D'Hont A."/>
            <person name="Scarpelli C."/>
            <person name="Weissenbach J."/>
            <person name="Salanoubat M."/>
            <person name="Quetier F."/>
            <person name="Yu Y."/>
            <person name="Kim H.R."/>
            <person name="Rambo T."/>
            <person name="Currie J."/>
            <person name="Collura K."/>
            <person name="Luo M."/>
            <person name="Yang T."/>
            <person name="Ammiraju J.S.S."/>
            <person name="Engler F."/>
            <person name="Soderlund C."/>
            <person name="Wing R.A."/>
            <person name="Palmer L.E."/>
            <person name="de la Bastide M."/>
            <person name="Spiegel L."/>
            <person name="Nascimento L."/>
            <person name="Zutavern T."/>
            <person name="O'Shaughnessy A."/>
            <person name="Dike S."/>
            <person name="Dedhia N."/>
            <person name="Preston R."/>
            <person name="Balija V."/>
            <person name="McCombie W.R."/>
            <person name="Chow T."/>
            <person name="Chen H."/>
            <person name="Chung M."/>
            <person name="Chen C."/>
            <person name="Shaw J."/>
            <person name="Wu H."/>
            <person name="Hsiao K."/>
            <person name="Chao Y."/>
            <person name="Chu M."/>
            <person name="Cheng C."/>
            <person name="Hour A."/>
            <person name="Lee P."/>
            <person name="Lin S."/>
            <person name="Lin Y."/>
            <person name="Liou J."/>
            <person name="Liu S."/>
            <person name="Hsing Y."/>
            <person name="Raghuvanshi S."/>
            <person name="Mohanty A."/>
            <person name="Bharti A.K."/>
            <person name="Gaur A."/>
            <person name="Gupta V."/>
            <person name="Kumar D."/>
            <person name="Ravi V."/>
            <person name="Vij S."/>
            <person name="Kapur A."/>
            <person name="Khurana P."/>
            <person name="Khurana P."/>
            <person name="Khurana J.P."/>
            <person name="Tyagi A.K."/>
            <person name="Gaikwad K."/>
            <person name="Singh A."/>
            <person name="Dalal V."/>
            <person name="Srivastava S."/>
            <person name="Dixit A."/>
            <person name="Pal A.K."/>
            <person name="Ghazi I.A."/>
            <person name="Yadav M."/>
            <person name="Pandit A."/>
            <person name="Bhargava A."/>
            <person name="Sureshbabu K."/>
            <person name="Batra K."/>
            <person name="Sharma T.R."/>
            <person name="Mohapatra T."/>
            <person name="Singh N.K."/>
            <person name="Messing J."/>
            <person name="Nelson A.B."/>
            <person name="Fuks G."/>
            <person name="Kavchok S."/>
            <person name="Keizer G."/>
            <person name="Linton E."/>
            <person name="Llaca V."/>
            <person name="Song R."/>
            <person name="Tanyolac B."/>
            <person name="Young S."/>
            <person name="Ho-Il K."/>
            <person name="Hahn J.H."/>
            <person name="Sangsakoo G."/>
            <person name="Vanavichit A."/>
            <person name="de Mattos Luiz.A.T."/>
            <person name="Zimmer P.D."/>
            <person name="Malone G."/>
            <person name="Dellagostin O."/>
            <person name="de Oliveira A.C."/>
            <person name="Bevan M."/>
            <person name="Bancroft I."/>
            <person name="Minx P."/>
            <person name="Cordum H."/>
            <person name="Wilson R."/>
            <person name="Cheng Z."/>
            <person name="Jin W."/>
            <person name="Jiang J."/>
            <person name="Leong S.A."/>
            <person name="Iwama H."/>
            <person name="Gojobori T."/>
            <person name="Itoh T."/>
            <person name="Niimura Y."/>
            <person name="Fujii Y."/>
            <person name="Habara T."/>
            <person name="Sakai H."/>
            <person name="Sato Y."/>
            <person name="Wilson G."/>
            <person name="Kumar K."/>
            <person name="McCouch S."/>
            <person name="Juretic N."/>
            <person name="Hoen D."/>
            <person name="Wright S."/>
            <person name="Bruskiewich R."/>
            <person name="Bureau T."/>
            <person name="Miyao A."/>
            <person name="Hirochika H."/>
            <person name="Nishikawa T."/>
            <person name="Kadowaki K."/>
            <person name="Sugiura M."/>
            <person name="Burr B."/>
            <person name="Sasaki T."/>
        </authorList>
    </citation>
    <scope>NUCLEOTIDE SEQUENCE [LARGE SCALE GENOMIC DNA]</scope>
    <source>
        <strain evidence="3">cv. Nipponbare</strain>
    </source>
</reference>
<dbReference type="PaxDb" id="39947-A0A0P0WNJ7"/>
<dbReference type="EMBL" id="AP014961">
    <property type="protein sequence ID" value="BAS94526.1"/>
    <property type="molecule type" value="Genomic_DNA"/>
</dbReference>
<evidence type="ECO:0000256" key="1">
    <source>
        <dbReference type="SAM" id="Phobius"/>
    </source>
</evidence>
<gene>
    <name evidence="2" type="ordered locus">Os05g0475625</name>
    <name evidence="2" type="ORF">OSNPB_050475625</name>
</gene>
<protein>
    <submittedName>
        <fullName evidence="2">Os05g0475625 protein</fullName>
    </submittedName>
</protein>
<evidence type="ECO:0000313" key="2">
    <source>
        <dbReference type="EMBL" id="BAS94526.1"/>
    </source>
</evidence>
<reference evidence="2 3" key="2">
    <citation type="journal article" date="2013" name="Plant Cell Physiol.">
        <title>Rice Annotation Project Database (RAP-DB): an integrative and interactive database for rice genomics.</title>
        <authorList>
            <person name="Sakai H."/>
            <person name="Lee S.S."/>
            <person name="Tanaka T."/>
            <person name="Numa H."/>
            <person name="Kim J."/>
            <person name="Kawahara Y."/>
            <person name="Wakimoto H."/>
            <person name="Yang C.C."/>
            <person name="Iwamoto M."/>
            <person name="Abe T."/>
            <person name="Yamada Y."/>
            <person name="Muto A."/>
            <person name="Inokuchi H."/>
            <person name="Ikemura T."/>
            <person name="Matsumoto T."/>
            <person name="Sasaki T."/>
            <person name="Itoh T."/>
        </authorList>
    </citation>
    <scope>NUCLEOTIDE SEQUENCE [LARGE SCALE GENOMIC DNA]</scope>
    <source>
        <strain evidence="3">cv. Nipponbare</strain>
    </source>
</reference>
<proteinExistence type="predicted"/>
<accession>A0A0P0WNJ7</accession>
<dbReference type="Proteomes" id="UP000059680">
    <property type="component" value="Chromosome 5"/>
</dbReference>